<keyword evidence="2" id="KW-1185">Reference proteome</keyword>
<reference evidence="1 2" key="1">
    <citation type="journal article" date="2019" name="Environ. Microbiol.">
        <title>At the nexus of three kingdoms: the genome of the mycorrhizal fungus Gigaspora margarita provides insights into plant, endobacterial and fungal interactions.</title>
        <authorList>
            <person name="Venice F."/>
            <person name="Ghignone S."/>
            <person name="Salvioli di Fossalunga A."/>
            <person name="Amselem J."/>
            <person name="Novero M."/>
            <person name="Xianan X."/>
            <person name="Sedzielewska Toro K."/>
            <person name="Morin E."/>
            <person name="Lipzen A."/>
            <person name="Grigoriev I.V."/>
            <person name="Henrissat B."/>
            <person name="Martin F.M."/>
            <person name="Bonfante P."/>
        </authorList>
    </citation>
    <scope>NUCLEOTIDE SEQUENCE [LARGE SCALE GENOMIC DNA]</scope>
    <source>
        <strain evidence="1 2">BEG34</strain>
    </source>
</reference>
<sequence>MKIKARYMKQISSCNTNDPTQISKLPRDNLIIAYLDQLDNTISTTLEVIQMESLVKAVASSYSLESDFILVFYKCSVTNKKANNNTDRQNPLQKSFYSNQRRWVSPNHL</sequence>
<accession>A0A8H4A1L8</accession>
<organism evidence="1 2">
    <name type="scientific">Gigaspora margarita</name>
    <dbReference type="NCBI Taxonomy" id="4874"/>
    <lineage>
        <taxon>Eukaryota</taxon>
        <taxon>Fungi</taxon>
        <taxon>Fungi incertae sedis</taxon>
        <taxon>Mucoromycota</taxon>
        <taxon>Glomeromycotina</taxon>
        <taxon>Glomeromycetes</taxon>
        <taxon>Diversisporales</taxon>
        <taxon>Gigasporaceae</taxon>
        <taxon>Gigaspora</taxon>
    </lineage>
</organism>
<dbReference type="Proteomes" id="UP000439903">
    <property type="component" value="Unassembled WGS sequence"/>
</dbReference>
<evidence type="ECO:0000313" key="2">
    <source>
        <dbReference type="Proteomes" id="UP000439903"/>
    </source>
</evidence>
<dbReference type="EMBL" id="WTPW01002101">
    <property type="protein sequence ID" value="KAF0397177.1"/>
    <property type="molecule type" value="Genomic_DNA"/>
</dbReference>
<gene>
    <name evidence="1" type="ORF">F8M41_009988</name>
</gene>
<protein>
    <submittedName>
        <fullName evidence="1">Uncharacterized protein</fullName>
    </submittedName>
</protein>
<proteinExistence type="predicted"/>
<dbReference type="AlphaFoldDB" id="A0A8H4A1L8"/>
<comment type="caution">
    <text evidence="1">The sequence shown here is derived from an EMBL/GenBank/DDBJ whole genome shotgun (WGS) entry which is preliminary data.</text>
</comment>
<name>A0A8H4A1L8_GIGMA</name>
<evidence type="ECO:0000313" key="1">
    <source>
        <dbReference type="EMBL" id="KAF0397177.1"/>
    </source>
</evidence>